<organism evidence="2 3">
    <name type="scientific">Streptomonospora algeriensis</name>
    <dbReference type="NCBI Taxonomy" id="995084"/>
    <lineage>
        <taxon>Bacteria</taxon>
        <taxon>Bacillati</taxon>
        <taxon>Actinomycetota</taxon>
        <taxon>Actinomycetes</taxon>
        <taxon>Streptosporangiales</taxon>
        <taxon>Nocardiopsidaceae</taxon>
        <taxon>Streptomonospora</taxon>
    </lineage>
</organism>
<feature type="transmembrane region" description="Helical" evidence="1">
    <location>
        <begin position="103"/>
        <end position="128"/>
    </location>
</feature>
<name>A0ABW3BNI8_9ACTN</name>
<keyword evidence="1" id="KW-1133">Transmembrane helix</keyword>
<protein>
    <submittedName>
        <fullName evidence="2">Type II secretion system F family protein</fullName>
    </submittedName>
</protein>
<dbReference type="PANTHER" id="PTHR35007">
    <property type="entry name" value="INTEGRAL MEMBRANE PROTEIN-RELATED"/>
    <property type="match status" value="1"/>
</dbReference>
<feature type="transmembrane region" description="Helical" evidence="1">
    <location>
        <begin position="78"/>
        <end position="97"/>
    </location>
</feature>
<evidence type="ECO:0000256" key="1">
    <source>
        <dbReference type="SAM" id="Phobius"/>
    </source>
</evidence>
<keyword evidence="1" id="KW-0472">Membrane</keyword>
<keyword evidence="1" id="KW-0812">Transmembrane</keyword>
<comment type="caution">
    <text evidence="2">The sequence shown here is derived from an EMBL/GenBank/DDBJ whole genome shotgun (WGS) entry which is preliminary data.</text>
</comment>
<dbReference type="Proteomes" id="UP001596956">
    <property type="component" value="Unassembled WGS sequence"/>
</dbReference>
<sequence length="143" mass="14215">ELAPLSEAAAGGQDVVAPLRALAGARGFGGLGHLAACWSVVADTGAGLADIVDRLSASLASAEALRRELGAQIAGPRATAVLLSVLPVLGLGMATALGGSPLAFLFTTPAGLVCLAAGLVLDAAGLFWTHRMVRRVLSDSGME</sequence>
<evidence type="ECO:0000313" key="3">
    <source>
        <dbReference type="Proteomes" id="UP001596956"/>
    </source>
</evidence>
<feature type="non-terminal residue" evidence="2">
    <location>
        <position position="1"/>
    </location>
</feature>
<dbReference type="EMBL" id="JBHTHR010001593">
    <property type="protein sequence ID" value="MFD0804364.1"/>
    <property type="molecule type" value="Genomic_DNA"/>
</dbReference>
<proteinExistence type="predicted"/>
<keyword evidence="3" id="KW-1185">Reference proteome</keyword>
<accession>A0ABW3BNI8</accession>
<gene>
    <name evidence="2" type="ORF">ACFQZU_24020</name>
</gene>
<dbReference type="PANTHER" id="PTHR35007:SF4">
    <property type="entry name" value="CONSERVED TRANSMEMBRANE PROTEIN-RELATED"/>
    <property type="match status" value="1"/>
</dbReference>
<reference evidence="3" key="1">
    <citation type="journal article" date="2019" name="Int. J. Syst. Evol. Microbiol.">
        <title>The Global Catalogue of Microorganisms (GCM) 10K type strain sequencing project: providing services to taxonomists for standard genome sequencing and annotation.</title>
        <authorList>
            <consortium name="The Broad Institute Genomics Platform"/>
            <consortium name="The Broad Institute Genome Sequencing Center for Infectious Disease"/>
            <person name="Wu L."/>
            <person name="Ma J."/>
        </authorList>
    </citation>
    <scope>NUCLEOTIDE SEQUENCE [LARGE SCALE GENOMIC DNA]</scope>
    <source>
        <strain evidence="3">CCUG 63369</strain>
    </source>
</reference>
<evidence type="ECO:0000313" key="2">
    <source>
        <dbReference type="EMBL" id="MFD0804364.1"/>
    </source>
</evidence>